<comment type="similarity">
    <text evidence="1 7 8">Belongs to the universal ribosomal protein uS13 family.</text>
</comment>
<dbReference type="GO" id="GO:0019843">
    <property type="term" value="F:rRNA binding"/>
    <property type="evidence" value="ECO:0007669"/>
    <property type="project" value="UniProtKB-UniRule"/>
</dbReference>
<evidence type="ECO:0000256" key="1">
    <source>
        <dbReference type="ARBA" id="ARBA00008080"/>
    </source>
</evidence>
<comment type="subunit">
    <text evidence="7">Part of the 30S ribosomal subunit. Forms a loose heterodimer with protein S19. Forms two bridges to the 50S subunit in the 70S ribosome.</text>
</comment>
<dbReference type="InterPro" id="IPR027437">
    <property type="entry name" value="Rbsml_uS13_C"/>
</dbReference>
<dbReference type="GO" id="GO:0000049">
    <property type="term" value="F:tRNA binding"/>
    <property type="evidence" value="ECO:0007669"/>
    <property type="project" value="UniProtKB-UniRule"/>
</dbReference>
<dbReference type="PROSITE" id="PS50159">
    <property type="entry name" value="RIBOSOMAL_S13_2"/>
    <property type="match status" value="1"/>
</dbReference>
<evidence type="ECO:0000256" key="3">
    <source>
        <dbReference type="ARBA" id="ARBA00022884"/>
    </source>
</evidence>
<dbReference type="GO" id="GO:0006412">
    <property type="term" value="P:translation"/>
    <property type="evidence" value="ECO:0007669"/>
    <property type="project" value="UniProtKB-UniRule"/>
</dbReference>
<gene>
    <name evidence="7" type="primary">rpsM</name>
    <name evidence="10" type="ORF">COT54_01695</name>
</gene>
<evidence type="ECO:0000313" key="11">
    <source>
        <dbReference type="Proteomes" id="UP000229574"/>
    </source>
</evidence>
<comment type="function">
    <text evidence="7">Located at the top of the head of the 30S subunit, it contacts several helices of the 16S rRNA. In the 70S ribosome it contacts the 23S rRNA (bridge B1a) and protein L5 of the 50S subunit (bridge B1b), connecting the 2 subunits; these bridges are implicated in subunit movement. Contacts the tRNAs in the A and P-sites.</text>
</comment>
<dbReference type="GO" id="GO:0003735">
    <property type="term" value="F:structural constituent of ribosome"/>
    <property type="evidence" value="ECO:0007669"/>
    <property type="project" value="InterPro"/>
</dbReference>
<evidence type="ECO:0000256" key="4">
    <source>
        <dbReference type="ARBA" id="ARBA00022980"/>
    </source>
</evidence>
<name>A0A2H0WZA7_9BACT</name>
<dbReference type="Gene3D" id="1.10.8.50">
    <property type="match status" value="1"/>
</dbReference>
<dbReference type="GO" id="GO:0015935">
    <property type="term" value="C:small ribosomal subunit"/>
    <property type="evidence" value="ECO:0007669"/>
    <property type="project" value="TreeGrafter"/>
</dbReference>
<dbReference type="InterPro" id="IPR001892">
    <property type="entry name" value="Ribosomal_uS13"/>
</dbReference>
<keyword evidence="7" id="KW-0820">tRNA-binding</keyword>
<evidence type="ECO:0000256" key="5">
    <source>
        <dbReference type="ARBA" id="ARBA00023274"/>
    </source>
</evidence>
<dbReference type="InterPro" id="IPR010979">
    <property type="entry name" value="Ribosomal_uS13-like_H2TH"/>
</dbReference>
<dbReference type="Proteomes" id="UP000229574">
    <property type="component" value="Unassembled WGS sequence"/>
</dbReference>
<comment type="caution">
    <text evidence="10">The sequence shown here is derived from an EMBL/GenBank/DDBJ whole genome shotgun (WGS) entry which is preliminary data.</text>
</comment>
<evidence type="ECO:0000256" key="8">
    <source>
        <dbReference type="RuleBase" id="RU003830"/>
    </source>
</evidence>
<keyword evidence="5 7" id="KW-0687">Ribonucleoprotein</keyword>
<reference evidence="11" key="1">
    <citation type="submission" date="2017-09" db="EMBL/GenBank/DDBJ databases">
        <title>Depth-based differentiation of microbial function through sediment-hosted aquifers and enrichment of novel symbionts in the deep terrestrial subsurface.</title>
        <authorList>
            <person name="Probst A.J."/>
            <person name="Ladd B."/>
            <person name="Jarett J.K."/>
            <person name="Geller-Mcgrath D.E."/>
            <person name="Sieber C.M.K."/>
            <person name="Emerson J.B."/>
            <person name="Anantharaman K."/>
            <person name="Thomas B.C."/>
            <person name="Malmstrom R."/>
            <person name="Stieglmeier M."/>
            <person name="Klingl A."/>
            <person name="Woyke T."/>
            <person name="Ryan C.M."/>
            <person name="Banfield J.F."/>
        </authorList>
    </citation>
    <scope>NUCLEOTIDE SEQUENCE [LARGE SCALE GENOMIC DNA]</scope>
</reference>
<organism evidence="10 11">
    <name type="scientific">Candidatus Collierbacteria bacterium CG09_land_8_20_14_0_10_46_12</name>
    <dbReference type="NCBI Taxonomy" id="1974533"/>
    <lineage>
        <taxon>Bacteria</taxon>
        <taxon>Candidatus Collieribacteriota</taxon>
    </lineage>
</organism>
<feature type="compositionally biased region" description="Basic and acidic residues" evidence="9">
    <location>
        <begin position="119"/>
        <end position="131"/>
    </location>
</feature>
<evidence type="ECO:0000313" key="10">
    <source>
        <dbReference type="EMBL" id="PIS17982.1"/>
    </source>
</evidence>
<dbReference type="SUPFAM" id="SSF46946">
    <property type="entry name" value="S13-like H2TH domain"/>
    <property type="match status" value="1"/>
</dbReference>
<dbReference type="GO" id="GO:0005829">
    <property type="term" value="C:cytosol"/>
    <property type="evidence" value="ECO:0007669"/>
    <property type="project" value="TreeGrafter"/>
</dbReference>
<accession>A0A2H0WZA7</accession>
<evidence type="ECO:0000256" key="6">
    <source>
        <dbReference type="ARBA" id="ARBA00035166"/>
    </source>
</evidence>
<sequence>MLRLVGIDLPENKRIEVALTYVYGIGPKISKLILDKAKIDPNLRAKDLTAEGVAKLQKVIEEFKVEGDLRKEIRENIQRLKRIGTYRGSRHSAGLPSHGQRTRTNARTLRGKRKTIGAMKKEDAAKVGGEK</sequence>
<evidence type="ECO:0000256" key="9">
    <source>
        <dbReference type="SAM" id="MobiDB-lite"/>
    </source>
</evidence>
<dbReference type="Gene3D" id="4.10.910.10">
    <property type="entry name" value="30s ribosomal protein s13, domain 2"/>
    <property type="match status" value="1"/>
</dbReference>
<dbReference type="Pfam" id="PF00416">
    <property type="entry name" value="Ribosomal_S13"/>
    <property type="match status" value="1"/>
</dbReference>
<protein>
    <recommendedName>
        <fullName evidence="6 7">Small ribosomal subunit protein uS13</fullName>
    </recommendedName>
</protein>
<dbReference type="NCBIfam" id="TIGR03631">
    <property type="entry name" value="uS13_bact"/>
    <property type="match status" value="1"/>
</dbReference>
<dbReference type="HAMAP" id="MF_01315">
    <property type="entry name" value="Ribosomal_uS13"/>
    <property type="match status" value="1"/>
</dbReference>
<dbReference type="FunFam" id="1.10.8.50:FF:000001">
    <property type="entry name" value="30S ribosomal protein S13"/>
    <property type="match status" value="1"/>
</dbReference>
<dbReference type="InterPro" id="IPR019980">
    <property type="entry name" value="Ribosomal_uS13_bac-type"/>
</dbReference>
<dbReference type="AlphaFoldDB" id="A0A2H0WZA7"/>
<keyword evidence="2 7" id="KW-0699">rRNA-binding</keyword>
<dbReference type="PIRSF" id="PIRSF002134">
    <property type="entry name" value="Ribosomal_S13"/>
    <property type="match status" value="1"/>
</dbReference>
<feature type="region of interest" description="Disordered" evidence="9">
    <location>
        <begin position="88"/>
        <end position="131"/>
    </location>
</feature>
<proteinExistence type="inferred from homology"/>
<keyword evidence="4 7" id="KW-0689">Ribosomal protein</keyword>
<evidence type="ECO:0000256" key="7">
    <source>
        <dbReference type="HAMAP-Rule" id="MF_01315"/>
    </source>
</evidence>
<dbReference type="EMBL" id="PEYY01000074">
    <property type="protein sequence ID" value="PIS17982.1"/>
    <property type="molecule type" value="Genomic_DNA"/>
</dbReference>
<evidence type="ECO:0000256" key="2">
    <source>
        <dbReference type="ARBA" id="ARBA00022730"/>
    </source>
</evidence>
<keyword evidence="3 7" id="KW-0694">RNA-binding</keyword>
<dbReference type="PANTHER" id="PTHR10871">
    <property type="entry name" value="30S RIBOSOMAL PROTEIN S13/40S RIBOSOMAL PROTEIN S18"/>
    <property type="match status" value="1"/>
</dbReference>
<dbReference type="PANTHER" id="PTHR10871:SF1">
    <property type="entry name" value="SMALL RIBOSOMAL SUBUNIT PROTEIN US13M"/>
    <property type="match status" value="1"/>
</dbReference>